<evidence type="ECO:0000256" key="5">
    <source>
        <dbReference type="ARBA" id="ARBA00038359"/>
    </source>
</evidence>
<proteinExistence type="inferred from homology"/>
<protein>
    <recommendedName>
        <fullName evidence="7">Rhodopsin domain-containing protein</fullName>
    </recommendedName>
</protein>
<feature type="transmembrane region" description="Helical" evidence="6">
    <location>
        <begin position="6"/>
        <end position="27"/>
    </location>
</feature>
<dbReference type="InterPro" id="IPR052337">
    <property type="entry name" value="SAT4-like"/>
</dbReference>
<evidence type="ECO:0000313" key="8">
    <source>
        <dbReference type="EMBL" id="KXJ87185.1"/>
    </source>
</evidence>
<dbReference type="Pfam" id="PF20684">
    <property type="entry name" value="Fung_rhodopsin"/>
    <property type="match status" value="1"/>
</dbReference>
<feature type="transmembrane region" description="Helical" evidence="6">
    <location>
        <begin position="185"/>
        <end position="208"/>
    </location>
</feature>
<evidence type="ECO:0000313" key="9">
    <source>
        <dbReference type="Proteomes" id="UP000070501"/>
    </source>
</evidence>
<keyword evidence="2 6" id="KW-0812">Transmembrane</keyword>
<dbReference type="OrthoDB" id="3934549at2759"/>
<dbReference type="EMBL" id="KQ964264">
    <property type="protein sequence ID" value="KXJ87185.1"/>
    <property type="molecule type" value="Genomic_DNA"/>
</dbReference>
<dbReference type="GO" id="GO:0016020">
    <property type="term" value="C:membrane"/>
    <property type="evidence" value="ECO:0007669"/>
    <property type="project" value="UniProtKB-SubCell"/>
</dbReference>
<evidence type="ECO:0000256" key="4">
    <source>
        <dbReference type="ARBA" id="ARBA00023136"/>
    </source>
</evidence>
<dbReference type="Proteomes" id="UP000070501">
    <property type="component" value="Unassembled WGS sequence"/>
</dbReference>
<dbReference type="AlphaFoldDB" id="A0A136IQJ9"/>
<evidence type="ECO:0000256" key="2">
    <source>
        <dbReference type="ARBA" id="ARBA00022692"/>
    </source>
</evidence>
<keyword evidence="4 6" id="KW-0472">Membrane</keyword>
<evidence type="ECO:0000259" key="7">
    <source>
        <dbReference type="Pfam" id="PF20684"/>
    </source>
</evidence>
<name>A0A136IQJ9_9PEZI</name>
<feature type="transmembrane region" description="Helical" evidence="6">
    <location>
        <begin position="66"/>
        <end position="87"/>
    </location>
</feature>
<feature type="domain" description="Rhodopsin" evidence="7">
    <location>
        <begin position="43"/>
        <end position="209"/>
    </location>
</feature>
<feature type="transmembrane region" description="Helical" evidence="6">
    <location>
        <begin position="112"/>
        <end position="134"/>
    </location>
</feature>
<evidence type="ECO:0000256" key="6">
    <source>
        <dbReference type="SAM" id="Phobius"/>
    </source>
</evidence>
<accession>A0A136IQJ9</accession>
<evidence type="ECO:0000256" key="1">
    <source>
        <dbReference type="ARBA" id="ARBA00004141"/>
    </source>
</evidence>
<comment type="similarity">
    <text evidence="5">Belongs to the SAT4 family.</text>
</comment>
<reference evidence="9" key="1">
    <citation type="submission" date="2016-02" db="EMBL/GenBank/DDBJ databases">
        <title>Draft genome sequence of Microdochium bolleyi, a fungal endophyte of beachgrass.</title>
        <authorList>
            <consortium name="DOE Joint Genome Institute"/>
            <person name="David A.S."/>
            <person name="May G."/>
            <person name="Haridas S."/>
            <person name="Lim J."/>
            <person name="Wang M."/>
            <person name="Labutti K."/>
            <person name="Lipzen A."/>
            <person name="Barry K."/>
            <person name="Grigoriev I.V."/>
        </authorList>
    </citation>
    <scope>NUCLEOTIDE SEQUENCE [LARGE SCALE GENOMIC DNA]</scope>
    <source>
        <strain evidence="9">J235TASD1</strain>
    </source>
</reference>
<keyword evidence="9" id="KW-1185">Reference proteome</keyword>
<sequence>ESRKGPFLAQLLLCTILGAITVALRIYTRSALIKKRFADDYCIILGLTSILLQYVRISVLSIEKRICYGILAFVVASGVTWIIVLYFECIPFSAEWNLDTPGARCVNRIATYYAASVTTILADVIILVIPVFLLRHSTLQWYKKMVIGIILAFGGLGCIGGILRVRAIALAIVSADPSWDSIPNASLAAVEVNLGIICSSVVTLGPLFKQ</sequence>
<dbReference type="PANTHER" id="PTHR33048">
    <property type="entry name" value="PTH11-LIKE INTEGRAL MEMBRANE PROTEIN (AFU_ORTHOLOGUE AFUA_5G11245)"/>
    <property type="match status" value="1"/>
</dbReference>
<feature type="non-terminal residue" evidence="8">
    <location>
        <position position="210"/>
    </location>
</feature>
<organism evidence="8 9">
    <name type="scientific">Microdochium bolleyi</name>
    <dbReference type="NCBI Taxonomy" id="196109"/>
    <lineage>
        <taxon>Eukaryota</taxon>
        <taxon>Fungi</taxon>
        <taxon>Dikarya</taxon>
        <taxon>Ascomycota</taxon>
        <taxon>Pezizomycotina</taxon>
        <taxon>Sordariomycetes</taxon>
        <taxon>Xylariomycetidae</taxon>
        <taxon>Xylariales</taxon>
        <taxon>Microdochiaceae</taxon>
        <taxon>Microdochium</taxon>
    </lineage>
</organism>
<dbReference type="InterPro" id="IPR049326">
    <property type="entry name" value="Rhodopsin_dom_fungi"/>
</dbReference>
<keyword evidence="3 6" id="KW-1133">Transmembrane helix</keyword>
<gene>
    <name evidence="8" type="ORF">Micbo1qcDRAFT_107376</name>
</gene>
<dbReference type="InParanoid" id="A0A136IQJ9"/>
<feature type="non-terminal residue" evidence="8">
    <location>
        <position position="1"/>
    </location>
</feature>
<evidence type="ECO:0000256" key="3">
    <source>
        <dbReference type="ARBA" id="ARBA00022989"/>
    </source>
</evidence>
<comment type="subcellular location">
    <subcellularLocation>
        <location evidence="1">Membrane</location>
        <topology evidence="1">Multi-pass membrane protein</topology>
    </subcellularLocation>
</comment>
<feature type="transmembrane region" description="Helical" evidence="6">
    <location>
        <begin position="146"/>
        <end position="173"/>
    </location>
</feature>
<dbReference type="PANTHER" id="PTHR33048:SF123">
    <property type="entry name" value="INTEGRAL MEMBRANE PROTEIN"/>
    <property type="match status" value="1"/>
</dbReference>